<evidence type="ECO:0000313" key="2">
    <source>
        <dbReference type="Proteomes" id="UP000585970"/>
    </source>
</evidence>
<protein>
    <submittedName>
        <fullName evidence="1">Uncharacterized protein</fullName>
    </submittedName>
</protein>
<reference evidence="1 2" key="1">
    <citation type="submission" date="2020-08" db="EMBL/GenBank/DDBJ databases">
        <title>Genomic Encyclopedia of Type Strains, Phase IV (KMG-IV): sequencing the most valuable type-strain genomes for metagenomic binning, comparative biology and taxonomic classification.</title>
        <authorList>
            <person name="Goeker M."/>
        </authorList>
    </citation>
    <scope>NUCLEOTIDE SEQUENCE [LARGE SCALE GENOMIC DNA]</scope>
    <source>
        <strain evidence="1 2">DSM 100694</strain>
    </source>
</reference>
<comment type="caution">
    <text evidence="1">The sequence shown here is derived from an EMBL/GenBank/DDBJ whole genome shotgun (WGS) entry which is preliminary data.</text>
</comment>
<evidence type="ECO:0000313" key="1">
    <source>
        <dbReference type="EMBL" id="MBB4076154.1"/>
    </source>
</evidence>
<name>A0A840DSW6_9HYPH</name>
<proteinExistence type="predicted"/>
<organism evidence="1 2">
    <name type="scientific">Bartonella fuyuanensis</name>
    <dbReference type="NCBI Taxonomy" id="1460968"/>
    <lineage>
        <taxon>Bacteria</taxon>
        <taxon>Pseudomonadati</taxon>
        <taxon>Pseudomonadota</taxon>
        <taxon>Alphaproteobacteria</taxon>
        <taxon>Hyphomicrobiales</taxon>
        <taxon>Bartonellaceae</taxon>
        <taxon>Bartonella</taxon>
    </lineage>
</organism>
<accession>A0A840DSW6</accession>
<dbReference type="AlphaFoldDB" id="A0A840DSW6"/>
<gene>
    <name evidence="1" type="ORF">GGR08_000442</name>
</gene>
<sequence length="30" mass="3618">MKYTLSPFDFKRLFAVNRGIFLIELSYGYQ</sequence>
<keyword evidence="2" id="KW-1185">Reference proteome</keyword>
<dbReference type="Proteomes" id="UP000585970">
    <property type="component" value="Unassembled WGS sequence"/>
</dbReference>
<dbReference type="EMBL" id="JACIFE010000002">
    <property type="protein sequence ID" value="MBB4076154.1"/>
    <property type="molecule type" value="Genomic_DNA"/>
</dbReference>